<organism evidence="1 2">
    <name type="scientific">Abeliophyllum distichum</name>
    <dbReference type="NCBI Taxonomy" id="126358"/>
    <lineage>
        <taxon>Eukaryota</taxon>
        <taxon>Viridiplantae</taxon>
        <taxon>Streptophyta</taxon>
        <taxon>Embryophyta</taxon>
        <taxon>Tracheophyta</taxon>
        <taxon>Spermatophyta</taxon>
        <taxon>Magnoliopsida</taxon>
        <taxon>eudicotyledons</taxon>
        <taxon>Gunneridae</taxon>
        <taxon>Pentapetalae</taxon>
        <taxon>asterids</taxon>
        <taxon>lamiids</taxon>
        <taxon>Lamiales</taxon>
        <taxon>Oleaceae</taxon>
        <taxon>Forsythieae</taxon>
        <taxon>Abeliophyllum</taxon>
    </lineage>
</organism>
<dbReference type="EMBL" id="JBFOLK010000002">
    <property type="protein sequence ID" value="KAL2533073.1"/>
    <property type="molecule type" value="Genomic_DNA"/>
</dbReference>
<reference evidence="2" key="1">
    <citation type="submission" date="2024-07" db="EMBL/GenBank/DDBJ databases">
        <title>Two chromosome-level genome assemblies of Korean endemic species Abeliophyllum distichum and Forsythia ovata (Oleaceae).</title>
        <authorList>
            <person name="Jang H."/>
        </authorList>
    </citation>
    <scope>NUCLEOTIDE SEQUENCE [LARGE SCALE GENOMIC DNA]</scope>
</reference>
<evidence type="ECO:0000313" key="1">
    <source>
        <dbReference type="EMBL" id="KAL2533073.1"/>
    </source>
</evidence>
<name>A0ABD1V942_9LAMI</name>
<gene>
    <name evidence="1" type="ORF">Adt_06424</name>
</gene>
<sequence length="176" mass="19603">MKKSLASILQFSPDSTYHQYVAKEPYLHRGKPVFVILFDDEASLAETFKFTFVGKFSHCKPKMVDIHNSFQKFEFCGCPMRILKWTCDFHPDVETSIAPTSKPFITPTPKPAVVPTSKSVVVPANKSVDAPVPIVDRTEKGKEKEVVVEDHRWVPVAGFSLVVAIPPPIVHVGPTV</sequence>
<comment type="caution">
    <text evidence="1">The sequence shown here is derived from an EMBL/GenBank/DDBJ whole genome shotgun (WGS) entry which is preliminary data.</text>
</comment>
<dbReference type="AlphaFoldDB" id="A0ABD1V942"/>
<proteinExistence type="predicted"/>
<protein>
    <submittedName>
        <fullName evidence="1">Uncharacterized protein</fullName>
    </submittedName>
</protein>
<evidence type="ECO:0000313" key="2">
    <source>
        <dbReference type="Proteomes" id="UP001604336"/>
    </source>
</evidence>
<accession>A0ABD1V942</accession>
<dbReference type="Proteomes" id="UP001604336">
    <property type="component" value="Unassembled WGS sequence"/>
</dbReference>
<keyword evidence="2" id="KW-1185">Reference proteome</keyword>